<organism evidence="1 2">
    <name type="scientific">Blastopirellula marina DSM 3645</name>
    <dbReference type="NCBI Taxonomy" id="314230"/>
    <lineage>
        <taxon>Bacteria</taxon>
        <taxon>Pseudomonadati</taxon>
        <taxon>Planctomycetota</taxon>
        <taxon>Planctomycetia</taxon>
        <taxon>Pirellulales</taxon>
        <taxon>Pirellulaceae</taxon>
        <taxon>Blastopirellula</taxon>
    </lineage>
</organism>
<sequence>MTFLEIDTDRLSEPKFVVRDDLDSIQCRFFSFWLSTRQQKFCGSDVMPWSKADTTLCRY</sequence>
<protein>
    <submittedName>
        <fullName evidence="1">Uncharacterized protein</fullName>
    </submittedName>
</protein>
<dbReference type="Proteomes" id="UP000004358">
    <property type="component" value="Unassembled WGS sequence"/>
</dbReference>
<dbReference type="STRING" id="314230.DSM3645_22846"/>
<gene>
    <name evidence="1" type="ORF">DSM3645_22846</name>
</gene>
<accession>A3ZQ06</accession>
<reference evidence="1 2" key="1">
    <citation type="submission" date="2006-02" db="EMBL/GenBank/DDBJ databases">
        <authorList>
            <person name="Amann R."/>
            <person name="Ferriera S."/>
            <person name="Johnson J."/>
            <person name="Kravitz S."/>
            <person name="Halpern A."/>
            <person name="Remington K."/>
            <person name="Beeson K."/>
            <person name="Tran B."/>
            <person name="Rogers Y.-H."/>
            <person name="Friedman R."/>
            <person name="Venter J.C."/>
        </authorList>
    </citation>
    <scope>NUCLEOTIDE SEQUENCE [LARGE SCALE GENOMIC DNA]</scope>
    <source>
        <strain evidence="1 2">DSM 3645</strain>
    </source>
</reference>
<dbReference type="EMBL" id="AANZ01000005">
    <property type="protein sequence ID" value="EAQ81279.1"/>
    <property type="molecule type" value="Genomic_DNA"/>
</dbReference>
<dbReference type="AlphaFoldDB" id="A3ZQ06"/>
<evidence type="ECO:0000313" key="1">
    <source>
        <dbReference type="EMBL" id="EAQ81279.1"/>
    </source>
</evidence>
<proteinExistence type="predicted"/>
<name>A3ZQ06_9BACT</name>
<evidence type="ECO:0000313" key="2">
    <source>
        <dbReference type="Proteomes" id="UP000004358"/>
    </source>
</evidence>
<comment type="caution">
    <text evidence="1">The sequence shown here is derived from an EMBL/GenBank/DDBJ whole genome shotgun (WGS) entry which is preliminary data.</text>
</comment>
<dbReference type="HOGENOM" id="CLU_2951061_0_0_0"/>